<feature type="compositionally biased region" description="Pro residues" evidence="1">
    <location>
        <begin position="48"/>
        <end position="57"/>
    </location>
</feature>
<dbReference type="Proteomes" id="UP001164286">
    <property type="component" value="Unassembled WGS sequence"/>
</dbReference>
<dbReference type="GeneID" id="77726806"/>
<protein>
    <submittedName>
        <fullName evidence="2">Uncharacterized protein</fullName>
    </submittedName>
</protein>
<dbReference type="EMBL" id="JAKWFO010000008">
    <property type="protein sequence ID" value="KAI9633851.1"/>
    <property type="molecule type" value="Genomic_DNA"/>
</dbReference>
<feature type="compositionally biased region" description="Low complexity" evidence="1">
    <location>
        <begin position="58"/>
        <end position="81"/>
    </location>
</feature>
<dbReference type="RefSeq" id="XP_052943628.1">
    <property type="nucleotide sequence ID" value="XM_053087601.1"/>
</dbReference>
<sequence length="447" mass="46345">MPPIPLKFSSRVSHHNPPIGYTGGKKPMYYSIAEPKPHTSSEDAPAQLDPPSPPPMSTIPAAPLPGASSGSSSSSSGPSASARRKGVAHRSPAANDNSGRFVTLTPLVSAIIERCVLASNPATTVTISPRKATSSKSQSAPPQSHIHPYSRRTDLGNDRSPNPSPRELLRAQRTSHEKAQVKKDSIAVARAAIAAKRKNKRPGPKAYKKDAAGRSPSPSNEVRGLLGLGGSGLSREVLPTIVHQPASAESSPLITPAARSLKRTRSAGISAVGTTLANALGTGNLGVGSPLKAVTGPNDDAADIEDGADRRVKRSRTHEPPVDKAGPSKAGGRKKSTSPNNNKNKPLPDAKPHPLATSRLAPGVAPTRQSNRASSVALATASAGLEPSSTGATSMRRVVSAAGEPAGNRRDSTGSQGSEGGVTMRSRREVNLPRALRDYETRTSTMV</sequence>
<feature type="compositionally biased region" description="Polar residues" evidence="1">
    <location>
        <begin position="127"/>
        <end position="142"/>
    </location>
</feature>
<feature type="region of interest" description="Disordered" evidence="1">
    <location>
        <begin position="1"/>
        <end position="101"/>
    </location>
</feature>
<feature type="compositionally biased region" description="Basic and acidic residues" evidence="1">
    <location>
        <begin position="167"/>
        <end position="185"/>
    </location>
</feature>
<organism evidence="2 3">
    <name type="scientific">Dioszegia hungarica</name>
    <dbReference type="NCBI Taxonomy" id="4972"/>
    <lineage>
        <taxon>Eukaryota</taxon>
        <taxon>Fungi</taxon>
        <taxon>Dikarya</taxon>
        <taxon>Basidiomycota</taxon>
        <taxon>Agaricomycotina</taxon>
        <taxon>Tremellomycetes</taxon>
        <taxon>Tremellales</taxon>
        <taxon>Bulleribasidiaceae</taxon>
        <taxon>Dioszegia</taxon>
    </lineage>
</organism>
<reference evidence="2" key="1">
    <citation type="journal article" date="2022" name="G3 (Bethesda)">
        <title>High quality genome of the basidiomycete yeast Dioszegia hungarica PDD-24b-2 isolated from cloud water.</title>
        <authorList>
            <person name="Jarrige D."/>
            <person name="Haridas S."/>
            <person name="Bleykasten-Grosshans C."/>
            <person name="Joly M."/>
            <person name="Nadalig T."/>
            <person name="Sancelme M."/>
            <person name="Vuilleumier S."/>
            <person name="Grigoriev I.V."/>
            <person name="Amato P."/>
            <person name="Bringel F."/>
        </authorList>
    </citation>
    <scope>NUCLEOTIDE SEQUENCE</scope>
    <source>
        <strain evidence="2">PDD-24b-2</strain>
    </source>
</reference>
<evidence type="ECO:0000256" key="1">
    <source>
        <dbReference type="SAM" id="MobiDB-lite"/>
    </source>
</evidence>
<keyword evidence="3" id="KW-1185">Reference proteome</keyword>
<evidence type="ECO:0000313" key="3">
    <source>
        <dbReference type="Proteomes" id="UP001164286"/>
    </source>
</evidence>
<accession>A0AA38H6J1</accession>
<feature type="region of interest" description="Disordered" evidence="1">
    <location>
        <begin position="279"/>
        <end position="431"/>
    </location>
</feature>
<gene>
    <name evidence="2" type="ORF">MKK02DRAFT_28607</name>
</gene>
<dbReference type="AlphaFoldDB" id="A0AA38H6J1"/>
<name>A0AA38H6J1_9TREE</name>
<evidence type="ECO:0000313" key="2">
    <source>
        <dbReference type="EMBL" id="KAI9633851.1"/>
    </source>
</evidence>
<proteinExistence type="predicted"/>
<comment type="caution">
    <text evidence="2">The sequence shown here is derived from an EMBL/GenBank/DDBJ whole genome shotgun (WGS) entry which is preliminary data.</text>
</comment>
<feature type="region of interest" description="Disordered" evidence="1">
    <location>
        <begin position="127"/>
        <end position="230"/>
    </location>
</feature>